<dbReference type="NCBIfam" id="TIGR01733">
    <property type="entry name" value="AA-adenyl-dom"/>
    <property type="match status" value="3"/>
</dbReference>
<evidence type="ECO:0000256" key="7">
    <source>
        <dbReference type="SAM" id="MobiDB-lite"/>
    </source>
</evidence>
<dbReference type="SUPFAM" id="SSF53474">
    <property type="entry name" value="alpha/beta-Hydrolases"/>
    <property type="match status" value="1"/>
</dbReference>
<evidence type="ECO:0000259" key="8">
    <source>
        <dbReference type="PROSITE" id="PS50075"/>
    </source>
</evidence>
<dbReference type="SUPFAM" id="SSF56801">
    <property type="entry name" value="Acetyl-CoA synthetase-like"/>
    <property type="match status" value="3"/>
</dbReference>
<dbReference type="eggNOG" id="COG1020">
    <property type="taxonomic scope" value="Bacteria"/>
</dbReference>
<dbReference type="CDD" id="cd12116">
    <property type="entry name" value="A_NRPS_Ta1_like"/>
    <property type="match status" value="1"/>
</dbReference>
<feature type="domain" description="Carrier" evidence="8">
    <location>
        <begin position="965"/>
        <end position="1040"/>
    </location>
</feature>
<evidence type="ECO:0000256" key="4">
    <source>
        <dbReference type="ARBA" id="ARBA00022553"/>
    </source>
</evidence>
<feature type="domain" description="Carrier" evidence="8">
    <location>
        <begin position="2024"/>
        <end position="2098"/>
    </location>
</feature>
<dbReference type="HOGENOM" id="CLU_000022_11_1_11"/>
<accession>G2PAQ9</accession>
<reference evidence="9" key="1">
    <citation type="submission" date="2011-08" db="EMBL/GenBank/DDBJ databases">
        <title>Complete sequence of chromosome of Streptomyces violaceusniger Tu 4113.</title>
        <authorList>
            <consortium name="US DOE Joint Genome Institute"/>
            <person name="Lucas S."/>
            <person name="Han J."/>
            <person name="Lapidus A."/>
            <person name="Cheng J.-F."/>
            <person name="Goodwin L."/>
            <person name="Pitluck S."/>
            <person name="Peters L."/>
            <person name="Ivanova N."/>
            <person name="Daligault H."/>
            <person name="Detter J.C."/>
            <person name="Han C."/>
            <person name="Tapia R."/>
            <person name="Land M."/>
            <person name="Hauser L."/>
            <person name="Kyrpides N."/>
            <person name="Ivanova N."/>
            <person name="Pagani I."/>
            <person name="Hagen A."/>
            <person name="Katz L."/>
            <person name="Fiedler H.-P."/>
            <person name="Keasling J."/>
            <person name="Fortman J."/>
            <person name="Woyke T."/>
        </authorList>
    </citation>
    <scope>NUCLEOTIDE SEQUENCE [LARGE SCALE GENOMIC DNA]</scope>
    <source>
        <strain evidence="9">Tu 4113</strain>
    </source>
</reference>
<dbReference type="GO" id="GO:0031177">
    <property type="term" value="F:phosphopantetheine binding"/>
    <property type="evidence" value="ECO:0007669"/>
    <property type="project" value="InterPro"/>
</dbReference>
<dbReference type="InterPro" id="IPR023213">
    <property type="entry name" value="CAT-like_dom_sf"/>
</dbReference>
<dbReference type="InterPro" id="IPR025110">
    <property type="entry name" value="AMP-bd_C"/>
</dbReference>
<comment type="similarity">
    <text evidence="2">Belongs to the ATP-dependent AMP-binding enzyme family.</text>
</comment>
<dbReference type="CDD" id="cd05930">
    <property type="entry name" value="A_NRPS"/>
    <property type="match status" value="1"/>
</dbReference>
<dbReference type="PANTHER" id="PTHR45527:SF1">
    <property type="entry name" value="FATTY ACID SYNTHASE"/>
    <property type="match status" value="1"/>
</dbReference>
<evidence type="ECO:0000256" key="1">
    <source>
        <dbReference type="ARBA" id="ARBA00001957"/>
    </source>
</evidence>
<dbReference type="FunFam" id="3.30.300.30:FF:000010">
    <property type="entry name" value="Enterobactin synthetase component F"/>
    <property type="match status" value="3"/>
</dbReference>
<dbReference type="InterPro" id="IPR009081">
    <property type="entry name" value="PP-bd_ACP"/>
</dbReference>
<dbReference type="InterPro" id="IPR006162">
    <property type="entry name" value="Ppantetheine_attach_site"/>
</dbReference>
<dbReference type="InterPro" id="IPR020802">
    <property type="entry name" value="TesA-like"/>
</dbReference>
<dbReference type="InterPro" id="IPR010071">
    <property type="entry name" value="AA_adenyl_dom"/>
</dbReference>
<dbReference type="SMART" id="SM00824">
    <property type="entry name" value="PKS_TE"/>
    <property type="match status" value="1"/>
</dbReference>
<organism evidence="9 10">
    <name type="scientific">Streptomyces violaceusniger (strain Tu 4113)</name>
    <dbReference type="NCBI Taxonomy" id="653045"/>
    <lineage>
        <taxon>Bacteria</taxon>
        <taxon>Bacillati</taxon>
        <taxon>Actinomycetota</taxon>
        <taxon>Actinomycetes</taxon>
        <taxon>Kitasatosporales</taxon>
        <taxon>Streptomycetaceae</taxon>
        <taxon>Streptomyces</taxon>
        <taxon>Streptomyces violaceusniger group</taxon>
    </lineage>
</organism>
<sequence>MKQTRIEDLLPLSPLQEGLLFHAQYSEDADALDVYTVQLAVRIQGPVDAPAVRRAAATLIRRHASLRAGFRRRTTGDPMQVILRDLELPLTELDFSDVSEEEQRAKVREFAAGDRRRRFDMERPPLLRVTMIKVAADAFWLVLTAHHILLDGWSAPLVMQELFQHYRAGGEDITLPPVTPYRTYLAWLARQDKAAAKRAWQEALAGVDSPTLLVPETGPGAEVLPEDLVAEVPADLTARLGELARSAGVTLNTLVQSAWGVLIGRLTGRSDVVFGATVSGRPADIPGVESMVGLFINTLPVRVRVDHGAPWTELLTAVQRQQAALLDHHHLPLSAVQESTPVTGELFDTLVVFENYPLDSDGITEPIDGPRITDITGQDATHYALTLFPTPGPTLRLRLGYRPDLYPAERARALLDGFRRMLERIEADPSLPVGRTEVLAPELLRTVLDGWNEPDAGAPDTSVPELFEAAVAADPAAVALVADGAEMSYGELDARANRLARLLSGLGVGPETRVAVALPRGADLVATLLAVGKTGGAYIPLDPEYPAERVEYIVADAAPAVVVTDSSVTSVPAADGMARVLLDDPAVRDRLAALSGEAPGLPPVAGDHPAYTIYTSGSTGRPKGVVVTRDNLTNFVQDMRDRFALRPGDRLAAVTTIAFDIAGLELYTPLVSGAGVVLATRDEVIDVPRLAALLKSTGASVMQATPTLWQALVSQQPEALPGLRVLVGGEALPAGLASRLCELGSEVTNLYGPTETTVWSTAARLAEVSGPPAIGRPIASTQVYVLDAGLSPAPPGVLGDLYIAGRGVARGYAGRPDLTAERFLACPFGAPGTRMYRTGDVARWTDDGELEFAGRTDDQVKVRGFRIELGEIETVLAELPEVAQVAVVAREAGSGEQRLVAYVVAAPDAAVPVPALRRSVAARLPEYMIPSAFMVLDALPLTPNGKTDRKALPAPDFGELSTGAAPRTPQEEILCGLFMETLDLDAVGIHDDFFELGGHSLHATRLVSRARAAFAVELPLRVLWEAPTVARLAARLRGADEARPPVRAVERPERIPLSYAQRRLWFLNRFEHGAAAHNISIGLRLRGRLDQEALRAAVRDVTARHETLRTIFPETDGAARQLILSPERGAADLVVTAVDERDLDTAIAEQAARDFDLATETPLRVTLFRIGPEDHVLLLLLHHIAGDGWSVGPLAGDLTSAYLARAQGAAPAWEPPPAQYADYTMWNYEVLGEEGDPQSPVAQQLDFWRKRLEGIPDVLPLPTDRPRPPAADYTAETVEMDISPELHRALTVVARKTGTSLFMVLQAGLASLLSALGAGSDVPMGSPIAGRNDKALEGMIGFFVNTLVLRTDTSGAPTFRELLDRVREYDLAAYANQEVPFERLVELLNPERSLAWHPLFQIWLNVQNVEAAGSAPVGLPGVDAEAYPVPVNATQFDLAFTFNERTAADGGPNGMQALIDFRLDLFDRRTVVDLFGRLELLLERVAADPELRVQDLSVLTEDERTMLSRVNDTGRPDLGRATFPELFARQVAKHPDAPAVAFEGSELSYAELDRRANRLAHVLCAEGAGPEGFVALALPRSQEWPAAVLAVHKAGAAYLPLDPAYPAERLAYMLSDARPGVVVTTRAIAATLPSTGSATVLVLDDEATAARVAGAPDTPPQVWVSVRHPAYVIYTSGSTGRPKGVVVSHAGVAALATGYAEALGLGPGSRVLQFASPSFDAAFAELCQSLPVGATLVMAPPERLDPGAPLAGLLAEQRVTQATIPPAALGVMGDGEVPAGTTLLVAGEATPPELAGRWSAGRRMVNAYGPTETTVCATISAPLSGVAEPPIGTPIPNTRVHVLDAELRPVATGMAGELYIAGDGLARGYLGRPGTSAERFVADPSGPAGSRMYRTGDLAKWTRDGQLMFLGRADEQVKLHGFRIEPGEIRSVLLSRPSVAQAEVMVREDRPGDQRLVAYVVPGTGAAPLDGAELRAQAATALPDYMVPAAVVVLDALPLTPNGKTDRKALPEPEYAGAAAPTDGPRTPGEELLCSLFAEVLGLERVGIHDSFFDTGGDSIMSIQLVRRARDAGVKLTPRDVFEHKTVAALAKATAVEDVPAEAAAAEPVAASAGIGDVPLTPIIHWMRERGGRPDRFSQTNMIMVPADLGEQRLRSGLQTVLDHHDALRMRLRRTGGVVWSLEVPERGAVRAADCLRRVDLTGLDEERARARMAEETKGAWDRLDPEAGLMLQAVWFDAGPDVAGRLLLTIHHLAVDGVSWRILLPDLTAAWSQTDGGTSGLDAVGTSFREWAQRLTDAAQRPERIEELKFWLDTLAEPDPALADRPLDPARDITATTKRLILTLPTEQTSALLTTVPAAFHARMNDVLLSAFAAAVTQWRAQRGHQTGPLLVNLEGHGREELDEGVDLSRTVGWFTSLFPVRLDPGPHDWAEYRAGGPATGRVLKRVKEQLRDLPDNGIGYGLLRYLNPQTAPVLSRLPEPQISFNYLGRFPAAVATAEATLAEGPAPDGFDLDGGSDPERPLAHTVDITAMTQDLPDGPRLVADVSWAGELLSEDEVRELGQNWLTALTALVRHAERPEAGGYSPSDLTLVPLTQDEIEAVESAGAERLEDVLPLTPMQEGLLFHAQFDEDEPDLYTVQLGIDLAGALDADRLRGAARTLLRRHANLRAGFRQQGLSRPVQVVAGDLELPWTELDFGHLPAAERAARLDALMDEDRVRRFDPERPPLLRFTLIHMGDQLARFLMTNHHLLLDGWSGPLLMRELFALYEADGDESVLPDVTPYRDYLAWLGRQDKQAAREAWRTVLSGVDGATLIAPDSDGRTAEVPGDLLVELPERTTTELTGLARRHEVTLNTVVQAAWSVVLSGLTGRTDVVFGAIVSGRPADLPGVETMVGLFINTVPVRAELKPADTWTTLLERLRGQQTAVMDHHYLGLQDVLRLVEPDTLFDTIVVTENYPLEGDGMPAVEDGLRIIGTYGSDANHYPISLVAMPGRALRLRLGYRPDVVDRDAVEAIGDRLVRVFDAMIGAPEQPVNRVDLLATDERRTLLEEFTATARPAPAALVPERFQAQAARTPDAPALLDADGTRLSYAQLDAAADRLAAELIGAGVGPERLVALALPRSADLVIAALAVLKAGGGYLPVDPGDPADRLAHVLTDAAPVLVLSRSDVAPGLPKAAAPVRLLDRPSDGPAPAVPAGQRWHAQSPAYVIYTSGSTGRPKGVVVEHRSFAQYLDYAAEAYPSLGERALLHSPVSFDMAVTSLFGPLTTGGCVQVAELEQPAEGRVRPAFCKVTPSHLPLLAGVDPECSPARELVIGGEQLLGEALAPWRAAHPDVAVVNEYGPTEATVGCAVLRLEPGEETPSGAVPIGRPTPNTRLYVLDAGLRPAPRGAVGELYIGGGQLARGYLGRPALTAARFVADPFGTPGGRLYRTGDLARWNADGQLEYLGRVDEQVKVRGYRVELGEIEAALARDPEVGRATVVLRGDEGAGKRLAAYLVPAAGSGLDTAAVRQRLAAAVPDYMVPAAFMVLDELPLNANGKVDRKALPAPDYHPREWSGPRTPQEEILCGLFREALGLDVVGVHDSFFDLGGDSIMSMGLVNRIRSAFGVKLGMRTVLTAPTVAELAQKLGGDAEQDSLDVLLPLREHGSRTPLFCVHPAGGLSWSYSALLRSVDAEHPVYGLQCRGLGGEGGEANALPATLEEMAADYVAQIRRVQPTGPYALLGWSLGGTVIHAMAALLQAEGEEVALLVNLDEFPLDRSQPLPDRLPDEQDALRVLLDFEGYDVDALGDVRLTHGQVVTMLRERQSVLASLDEDNVAALARAFANNRRLFLAYEPAPYRGDLLVLVAEEDPSVPAADLAARAERWRPHVDGRIEYRRIGCAHPYLMRPEPAAEIGRVLNEKLRELK</sequence>
<dbReference type="InterPro" id="IPR045851">
    <property type="entry name" value="AMP-bd_C_sf"/>
</dbReference>
<dbReference type="SUPFAM" id="SSF52777">
    <property type="entry name" value="CoA-dependent acyltransferases"/>
    <property type="match status" value="8"/>
</dbReference>
<dbReference type="FunFam" id="1.10.1200.10:FF:000005">
    <property type="entry name" value="Nonribosomal peptide synthetase 1"/>
    <property type="match status" value="2"/>
</dbReference>
<feature type="domain" description="Carrier" evidence="8">
    <location>
        <begin position="3559"/>
        <end position="3634"/>
    </location>
</feature>
<dbReference type="CDD" id="cd17652">
    <property type="entry name" value="A_NRPS_CmdD_like"/>
    <property type="match status" value="1"/>
</dbReference>
<dbReference type="InterPro" id="IPR000873">
    <property type="entry name" value="AMP-dep_synth/lig_dom"/>
</dbReference>
<gene>
    <name evidence="9" type="ORF">Strvi_8781</name>
</gene>
<dbReference type="InterPro" id="IPR010060">
    <property type="entry name" value="NRPS_synth"/>
</dbReference>
<evidence type="ECO:0000256" key="3">
    <source>
        <dbReference type="ARBA" id="ARBA00022450"/>
    </source>
</evidence>
<dbReference type="SMART" id="SM00823">
    <property type="entry name" value="PKS_PP"/>
    <property type="match status" value="3"/>
</dbReference>
<comment type="cofactor">
    <cofactor evidence="1">
        <name>pantetheine 4'-phosphate</name>
        <dbReference type="ChEBI" id="CHEBI:47942"/>
    </cofactor>
</comment>
<keyword evidence="3" id="KW-0596">Phosphopantetheine</keyword>
<dbReference type="InterPro" id="IPR029058">
    <property type="entry name" value="AB_hydrolase_fold"/>
</dbReference>
<evidence type="ECO:0000256" key="6">
    <source>
        <dbReference type="ARBA" id="ARBA00023194"/>
    </source>
</evidence>
<dbReference type="FunFam" id="1.10.1200.10:FF:000016">
    <property type="entry name" value="Non-ribosomal peptide synthase"/>
    <property type="match status" value="1"/>
</dbReference>
<dbReference type="InterPro" id="IPR020845">
    <property type="entry name" value="AMP-binding_CS"/>
</dbReference>
<dbReference type="GO" id="GO:0044550">
    <property type="term" value="P:secondary metabolite biosynthetic process"/>
    <property type="evidence" value="ECO:0007669"/>
    <property type="project" value="UniProtKB-ARBA"/>
</dbReference>
<dbReference type="InterPro" id="IPR036736">
    <property type="entry name" value="ACP-like_sf"/>
</dbReference>
<dbReference type="Proteomes" id="UP000008703">
    <property type="component" value="Chromosome"/>
</dbReference>
<name>G2PAQ9_STRV4</name>
<dbReference type="Pfam" id="PF00550">
    <property type="entry name" value="PP-binding"/>
    <property type="match status" value="3"/>
</dbReference>
<keyword evidence="5" id="KW-0677">Repeat</keyword>
<evidence type="ECO:0000313" key="10">
    <source>
        <dbReference type="Proteomes" id="UP000008703"/>
    </source>
</evidence>
<dbReference type="GO" id="GO:0008610">
    <property type="term" value="P:lipid biosynthetic process"/>
    <property type="evidence" value="ECO:0007669"/>
    <property type="project" value="UniProtKB-ARBA"/>
</dbReference>
<dbReference type="Gene3D" id="1.10.1200.10">
    <property type="entry name" value="ACP-like"/>
    <property type="match status" value="2"/>
</dbReference>
<keyword evidence="6" id="KW-0045">Antibiotic biosynthesis</keyword>
<feature type="region of interest" description="Disordered" evidence="7">
    <location>
        <begin position="2002"/>
        <end position="2025"/>
    </location>
</feature>
<dbReference type="CDD" id="cd19540">
    <property type="entry name" value="LCL_NRPS-like"/>
    <property type="match status" value="1"/>
</dbReference>
<dbReference type="Gene3D" id="3.30.559.10">
    <property type="entry name" value="Chloramphenicol acetyltransferase-like domain"/>
    <property type="match status" value="4"/>
</dbReference>
<dbReference type="NCBIfam" id="NF003417">
    <property type="entry name" value="PRK04813.1"/>
    <property type="match status" value="3"/>
</dbReference>
<dbReference type="Pfam" id="PF00975">
    <property type="entry name" value="Thioesterase"/>
    <property type="match status" value="1"/>
</dbReference>
<dbReference type="Gene3D" id="3.40.50.980">
    <property type="match status" value="6"/>
</dbReference>
<dbReference type="NCBIfam" id="TIGR01720">
    <property type="entry name" value="NRPS-para261"/>
    <property type="match status" value="1"/>
</dbReference>
<dbReference type="EMBL" id="CP002994">
    <property type="protein sequence ID" value="AEM88085.1"/>
    <property type="molecule type" value="Genomic_DNA"/>
</dbReference>
<dbReference type="GO" id="GO:0017000">
    <property type="term" value="P:antibiotic biosynthetic process"/>
    <property type="evidence" value="ECO:0007669"/>
    <property type="project" value="UniProtKB-KW"/>
</dbReference>
<dbReference type="InterPro" id="IPR001242">
    <property type="entry name" value="Condensation_dom"/>
</dbReference>
<dbReference type="PANTHER" id="PTHR45527">
    <property type="entry name" value="NONRIBOSOMAL PEPTIDE SYNTHETASE"/>
    <property type="match status" value="1"/>
</dbReference>
<evidence type="ECO:0000313" key="9">
    <source>
        <dbReference type="EMBL" id="AEM88085.1"/>
    </source>
</evidence>
<dbReference type="Pfam" id="PF00668">
    <property type="entry name" value="Condensation"/>
    <property type="match status" value="4"/>
</dbReference>
<keyword evidence="10" id="KW-1185">Reference proteome</keyword>
<dbReference type="Pfam" id="PF00501">
    <property type="entry name" value="AMP-binding"/>
    <property type="match status" value="3"/>
</dbReference>
<dbReference type="GO" id="GO:0043041">
    <property type="term" value="P:amino acid activation for nonribosomal peptide biosynthetic process"/>
    <property type="evidence" value="ECO:0007669"/>
    <property type="project" value="TreeGrafter"/>
</dbReference>
<dbReference type="CDD" id="cd19543">
    <property type="entry name" value="DCL_NRPS"/>
    <property type="match status" value="2"/>
</dbReference>
<dbReference type="GO" id="GO:0005829">
    <property type="term" value="C:cytosol"/>
    <property type="evidence" value="ECO:0007669"/>
    <property type="project" value="TreeGrafter"/>
</dbReference>
<dbReference type="GO" id="GO:0072330">
    <property type="term" value="P:monocarboxylic acid biosynthetic process"/>
    <property type="evidence" value="ECO:0007669"/>
    <property type="project" value="UniProtKB-ARBA"/>
</dbReference>
<dbReference type="FunFam" id="3.40.50.980:FF:000001">
    <property type="entry name" value="Non-ribosomal peptide synthetase"/>
    <property type="match status" value="3"/>
</dbReference>
<dbReference type="FunFam" id="2.30.38.10:FF:000001">
    <property type="entry name" value="Non-ribosomal peptide synthetase PvdI"/>
    <property type="match status" value="3"/>
</dbReference>
<protein>
    <submittedName>
        <fullName evidence="9">Amino acid adenylation domain protein</fullName>
    </submittedName>
</protein>
<dbReference type="Gene3D" id="3.30.300.30">
    <property type="match status" value="3"/>
</dbReference>
<evidence type="ECO:0000256" key="5">
    <source>
        <dbReference type="ARBA" id="ARBA00022737"/>
    </source>
</evidence>
<dbReference type="Gene3D" id="3.30.559.30">
    <property type="entry name" value="Nonribosomal peptide synthetase, condensation domain"/>
    <property type="match status" value="4"/>
</dbReference>
<dbReference type="SUPFAM" id="SSF47336">
    <property type="entry name" value="ACP-like"/>
    <property type="match status" value="3"/>
</dbReference>
<dbReference type="Gene3D" id="2.30.38.10">
    <property type="entry name" value="Luciferase, Domain 3"/>
    <property type="match status" value="3"/>
</dbReference>
<keyword evidence="4" id="KW-0597">Phosphoprotein</keyword>
<dbReference type="InterPro" id="IPR020806">
    <property type="entry name" value="PKS_PP-bd"/>
</dbReference>
<proteinExistence type="inferred from homology"/>
<dbReference type="Gene3D" id="3.40.50.1820">
    <property type="entry name" value="alpha/beta hydrolase"/>
    <property type="match status" value="1"/>
</dbReference>
<dbReference type="RefSeq" id="WP_014061540.1">
    <property type="nucleotide sequence ID" value="NC_015957.1"/>
</dbReference>
<dbReference type="KEGG" id="svl:Strvi_8781"/>
<dbReference type="CDD" id="cd19534">
    <property type="entry name" value="E_NRPS"/>
    <property type="match status" value="1"/>
</dbReference>
<dbReference type="Pfam" id="PF13193">
    <property type="entry name" value="AMP-binding_C"/>
    <property type="match status" value="3"/>
</dbReference>
<dbReference type="PROSITE" id="PS50075">
    <property type="entry name" value="CARRIER"/>
    <property type="match status" value="3"/>
</dbReference>
<dbReference type="GO" id="GO:0003824">
    <property type="term" value="F:catalytic activity"/>
    <property type="evidence" value="ECO:0007669"/>
    <property type="project" value="InterPro"/>
</dbReference>
<dbReference type="FunFam" id="3.40.50.12780:FF:000012">
    <property type="entry name" value="Non-ribosomal peptide synthetase"/>
    <property type="match status" value="2"/>
</dbReference>
<dbReference type="InterPro" id="IPR001031">
    <property type="entry name" value="Thioesterase"/>
</dbReference>
<evidence type="ECO:0000256" key="2">
    <source>
        <dbReference type="ARBA" id="ARBA00006432"/>
    </source>
</evidence>
<dbReference type="PROSITE" id="PS00455">
    <property type="entry name" value="AMP_BINDING"/>
    <property type="match status" value="2"/>
</dbReference>
<dbReference type="PROSITE" id="PS00012">
    <property type="entry name" value="PHOSPHOPANTETHEINE"/>
    <property type="match status" value="3"/>
</dbReference>